<dbReference type="InterPro" id="IPR016166">
    <property type="entry name" value="FAD-bd_PCMH"/>
</dbReference>
<feature type="domain" description="FAD-binding PCMH-type" evidence="5">
    <location>
        <begin position="41"/>
        <end position="220"/>
    </location>
</feature>
<name>A0ABP4XPE0_9MICO</name>
<sequence>MSGTNAGSSLDAELSGLLGAHWITDGSRLEALRGDRSGLIAEGRGIGLAEPADTEQAAAVLRIAAAHGVPVVPRGAGTGLAGGGVVGAGRIALSTARMTEIREIDPVDQVAVVGAGVINAELDRAARQYGLRYAPDPASRAISTIGGNIATNAGGLLCAKYGVTREAVLGLTAVLADGRILRTGHRSVKGVTGYDLTALLVGSEGTLGVITEATVRLIPRPDVEPVTVGAVLPDLGGALELCRELQAAGQRPALLEIMDARSLAAVTRYLPEADRPGPFAGPLGAGSAAVIVQWDAEGAGAAAERAMRLVDALGGRAIRCDDEAGGERVLGVRRAMNPALPNGTDVLIEDVCVPRSRLAEMYAAIARIEAETGIEIPTAGHAADGNLHPHLSVRAEDRTPGGEIPERVWDAAARVFRAALDLGGTLTGEHGIGVLKARWLRDELGDESFALQRGIRQLFDPRGQLNPDAVFVADDPGANANGDTVP</sequence>
<organism evidence="6 7">
    <name type="scientific">Leucobacter iarius</name>
    <dbReference type="NCBI Taxonomy" id="333963"/>
    <lineage>
        <taxon>Bacteria</taxon>
        <taxon>Bacillati</taxon>
        <taxon>Actinomycetota</taxon>
        <taxon>Actinomycetes</taxon>
        <taxon>Micrococcales</taxon>
        <taxon>Microbacteriaceae</taxon>
        <taxon>Leucobacter</taxon>
    </lineage>
</organism>
<evidence type="ECO:0000313" key="6">
    <source>
        <dbReference type="EMBL" id="GAA1787100.1"/>
    </source>
</evidence>
<reference evidence="7" key="1">
    <citation type="journal article" date="2019" name="Int. J. Syst. Evol. Microbiol.">
        <title>The Global Catalogue of Microorganisms (GCM) 10K type strain sequencing project: providing services to taxonomists for standard genome sequencing and annotation.</title>
        <authorList>
            <consortium name="The Broad Institute Genomics Platform"/>
            <consortium name="The Broad Institute Genome Sequencing Center for Infectious Disease"/>
            <person name="Wu L."/>
            <person name="Ma J."/>
        </authorList>
    </citation>
    <scope>NUCLEOTIDE SEQUENCE [LARGE SCALE GENOMIC DNA]</scope>
    <source>
        <strain evidence="7">JCM 14736</strain>
    </source>
</reference>
<evidence type="ECO:0000256" key="1">
    <source>
        <dbReference type="ARBA" id="ARBA00001974"/>
    </source>
</evidence>
<keyword evidence="4" id="KW-0560">Oxidoreductase</keyword>
<dbReference type="Pfam" id="PF02913">
    <property type="entry name" value="FAD-oxidase_C"/>
    <property type="match status" value="1"/>
</dbReference>
<proteinExistence type="predicted"/>
<dbReference type="InterPro" id="IPR016169">
    <property type="entry name" value="FAD-bd_PCMH_sub2"/>
</dbReference>
<evidence type="ECO:0000256" key="2">
    <source>
        <dbReference type="ARBA" id="ARBA00022630"/>
    </source>
</evidence>
<gene>
    <name evidence="6" type="ORF">GCM10009768_15070</name>
</gene>
<dbReference type="InterPro" id="IPR016164">
    <property type="entry name" value="FAD-linked_Oxase-like_C"/>
</dbReference>
<dbReference type="Gene3D" id="1.10.45.10">
    <property type="entry name" value="Vanillyl-alcohol Oxidase, Chain A, domain 4"/>
    <property type="match status" value="1"/>
</dbReference>
<dbReference type="PROSITE" id="PS51387">
    <property type="entry name" value="FAD_PCMH"/>
    <property type="match status" value="1"/>
</dbReference>
<dbReference type="EMBL" id="BAAAOB010000001">
    <property type="protein sequence ID" value="GAA1787100.1"/>
    <property type="molecule type" value="Genomic_DNA"/>
</dbReference>
<dbReference type="InterPro" id="IPR036318">
    <property type="entry name" value="FAD-bd_PCMH-like_sf"/>
</dbReference>
<evidence type="ECO:0000313" key="7">
    <source>
        <dbReference type="Proteomes" id="UP001500851"/>
    </source>
</evidence>
<keyword evidence="7" id="KW-1185">Reference proteome</keyword>
<comment type="cofactor">
    <cofactor evidence="1">
        <name>FAD</name>
        <dbReference type="ChEBI" id="CHEBI:57692"/>
    </cofactor>
</comment>
<dbReference type="InterPro" id="IPR016171">
    <property type="entry name" value="Vanillyl_alc_oxidase_C-sub2"/>
</dbReference>
<dbReference type="SUPFAM" id="SSF55103">
    <property type="entry name" value="FAD-linked oxidases, C-terminal domain"/>
    <property type="match status" value="1"/>
</dbReference>
<keyword evidence="2" id="KW-0285">Flavoprotein</keyword>
<dbReference type="InterPro" id="IPR051914">
    <property type="entry name" value="FAD-linked_OxidoTrans_Type4"/>
</dbReference>
<dbReference type="Pfam" id="PF01565">
    <property type="entry name" value="FAD_binding_4"/>
    <property type="match status" value="1"/>
</dbReference>
<protein>
    <submittedName>
        <fullName evidence="6">FAD-linked oxidase C-terminal domain-containing protein</fullName>
    </submittedName>
</protein>
<dbReference type="PANTHER" id="PTHR42934">
    <property type="entry name" value="GLYCOLATE OXIDASE SUBUNIT GLCD"/>
    <property type="match status" value="1"/>
</dbReference>
<dbReference type="RefSeq" id="WP_344031089.1">
    <property type="nucleotide sequence ID" value="NZ_BAAAOB010000001.1"/>
</dbReference>
<dbReference type="InterPro" id="IPR006094">
    <property type="entry name" value="Oxid_FAD_bind_N"/>
</dbReference>
<evidence type="ECO:0000256" key="4">
    <source>
        <dbReference type="ARBA" id="ARBA00023002"/>
    </source>
</evidence>
<dbReference type="InterPro" id="IPR004113">
    <property type="entry name" value="FAD-bd_oxidored_4_C"/>
</dbReference>
<evidence type="ECO:0000256" key="3">
    <source>
        <dbReference type="ARBA" id="ARBA00022827"/>
    </source>
</evidence>
<dbReference type="Proteomes" id="UP001500851">
    <property type="component" value="Unassembled WGS sequence"/>
</dbReference>
<accession>A0ABP4XPE0</accession>
<dbReference type="SUPFAM" id="SSF56176">
    <property type="entry name" value="FAD-binding/transporter-associated domain-like"/>
    <property type="match status" value="1"/>
</dbReference>
<keyword evidence="3" id="KW-0274">FAD</keyword>
<dbReference type="Gene3D" id="3.30.465.10">
    <property type="match status" value="1"/>
</dbReference>
<dbReference type="PANTHER" id="PTHR42934:SF2">
    <property type="entry name" value="GLYCOLATE OXIDASE SUBUNIT GLCD"/>
    <property type="match status" value="1"/>
</dbReference>
<comment type="caution">
    <text evidence="6">The sequence shown here is derived from an EMBL/GenBank/DDBJ whole genome shotgun (WGS) entry which is preliminary data.</text>
</comment>
<dbReference type="Gene3D" id="3.30.70.2740">
    <property type="match status" value="1"/>
</dbReference>
<evidence type="ECO:0000259" key="5">
    <source>
        <dbReference type="PROSITE" id="PS51387"/>
    </source>
</evidence>